<keyword evidence="2" id="KW-0596">Phosphopantetheine</keyword>
<keyword evidence="8" id="KW-1185">Reference proteome</keyword>
<gene>
    <name evidence="7" type="ORF">GCM10017600_43600</name>
</gene>
<keyword evidence="3" id="KW-0597">Phosphoprotein</keyword>
<dbReference type="EMBL" id="BSEV01000009">
    <property type="protein sequence ID" value="GLK10954.1"/>
    <property type="molecule type" value="Genomic_DNA"/>
</dbReference>
<evidence type="ECO:0000256" key="1">
    <source>
        <dbReference type="ARBA" id="ARBA00001957"/>
    </source>
</evidence>
<feature type="domain" description="Carrier" evidence="6">
    <location>
        <begin position="1131"/>
        <end position="1206"/>
    </location>
</feature>
<dbReference type="FunFam" id="1.10.1200.10:FF:000016">
    <property type="entry name" value="Non-ribosomal peptide synthase"/>
    <property type="match status" value="1"/>
</dbReference>
<reference evidence="7" key="1">
    <citation type="journal article" date="2014" name="Int. J. Syst. Evol. Microbiol.">
        <title>Complete genome sequence of Corynebacterium casei LMG S-19264T (=DSM 44701T), isolated from a smear-ripened cheese.</title>
        <authorList>
            <consortium name="US DOE Joint Genome Institute (JGI-PGF)"/>
            <person name="Walter F."/>
            <person name="Albersmeier A."/>
            <person name="Kalinowski J."/>
            <person name="Ruckert C."/>
        </authorList>
    </citation>
    <scope>NUCLEOTIDE SEQUENCE</scope>
    <source>
        <strain evidence="7">VKM Ac-2007</strain>
    </source>
</reference>
<feature type="region of interest" description="Disordered" evidence="5">
    <location>
        <begin position="1241"/>
        <end position="1268"/>
    </location>
</feature>
<dbReference type="InterPro" id="IPR009081">
    <property type="entry name" value="PP-bd_ACP"/>
</dbReference>
<evidence type="ECO:0000259" key="6">
    <source>
        <dbReference type="PROSITE" id="PS50075"/>
    </source>
</evidence>
<dbReference type="PROSITE" id="PS50075">
    <property type="entry name" value="CARRIER"/>
    <property type="match status" value="1"/>
</dbReference>
<comment type="cofactor">
    <cofactor evidence="1">
        <name>pantetheine 4'-phosphate</name>
        <dbReference type="ChEBI" id="CHEBI:47942"/>
    </cofactor>
</comment>
<proteinExistence type="predicted"/>
<dbReference type="SUPFAM" id="SSF47336">
    <property type="entry name" value="ACP-like"/>
    <property type="match status" value="1"/>
</dbReference>
<dbReference type="InterPro" id="IPR001242">
    <property type="entry name" value="Condensation_dom"/>
</dbReference>
<accession>A0A9W6I4S1</accession>
<evidence type="ECO:0000256" key="3">
    <source>
        <dbReference type="ARBA" id="ARBA00022553"/>
    </source>
</evidence>
<name>A0A9W6I4S1_9ACTN</name>
<dbReference type="PROSITE" id="PS00012">
    <property type="entry name" value="PHOSPHOPANTETHEINE"/>
    <property type="match status" value="1"/>
</dbReference>
<dbReference type="SUPFAM" id="SSF52777">
    <property type="entry name" value="CoA-dependent acyltransferases"/>
    <property type="match status" value="2"/>
</dbReference>
<dbReference type="Pfam" id="PF13193">
    <property type="entry name" value="AMP-binding_C"/>
    <property type="match status" value="1"/>
</dbReference>
<dbReference type="Gene3D" id="3.40.50.980">
    <property type="match status" value="2"/>
</dbReference>
<dbReference type="InterPro" id="IPR013120">
    <property type="entry name" value="FAR_NAD-bd"/>
</dbReference>
<feature type="region of interest" description="Disordered" evidence="5">
    <location>
        <begin position="1111"/>
        <end position="1136"/>
    </location>
</feature>
<dbReference type="Gene3D" id="3.30.559.30">
    <property type="entry name" value="Nonribosomal peptide synthetase, condensation domain"/>
    <property type="match status" value="1"/>
</dbReference>
<dbReference type="GO" id="GO:0031177">
    <property type="term" value="F:phosphopantetheine binding"/>
    <property type="evidence" value="ECO:0007669"/>
    <property type="project" value="TreeGrafter"/>
</dbReference>
<dbReference type="InterPro" id="IPR036291">
    <property type="entry name" value="NAD(P)-bd_dom_sf"/>
</dbReference>
<dbReference type="CDD" id="cd05930">
    <property type="entry name" value="A_NRPS"/>
    <property type="match status" value="1"/>
</dbReference>
<dbReference type="GO" id="GO:0016874">
    <property type="term" value="F:ligase activity"/>
    <property type="evidence" value="ECO:0007669"/>
    <property type="project" value="UniProtKB-KW"/>
</dbReference>
<dbReference type="Pfam" id="PF07993">
    <property type="entry name" value="NAD_binding_4"/>
    <property type="match status" value="1"/>
</dbReference>
<feature type="region of interest" description="Disordered" evidence="5">
    <location>
        <begin position="490"/>
        <end position="577"/>
    </location>
</feature>
<dbReference type="InterPro" id="IPR023213">
    <property type="entry name" value="CAT-like_dom_sf"/>
</dbReference>
<dbReference type="PANTHER" id="PTHR45527:SF1">
    <property type="entry name" value="FATTY ACID SYNTHASE"/>
    <property type="match status" value="1"/>
</dbReference>
<evidence type="ECO:0000313" key="7">
    <source>
        <dbReference type="EMBL" id="GLK10954.1"/>
    </source>
</evidence>
<dbReference type="SUPFAM" id="SSF56801">
    <property type="entry name" value="Acetyl-CoA synthetase-like"/>
    <property type="match status" value="1"/>
</dbReference>
<feature type="region of interest" description="Disordered" evidence="5">
    <location>
        <begin position="1033"/>
        <end position="1077"/>
    </location>
</feature>
<dbReference type="GO" id="GO:0072330">
    <property type="term" value="P:monocarboxylic acid biosynthetic process"/>
    <property type="evidence" value="ECO:0007669"/>
    <property type="project" value="UniProtKB-ARBA"/>
</dbReference>
<evidence type="ECO:0000256" key="4">
    <source>
        <dbReference type="ARBA" id="ARBA00022598"/>
    </source>
</evidence>
<dbReference type="GO" id="GO:0044550">
    <property type="term" value="P:secondary metabolite biosynthetic process"/>
    <property type="evidence" value="ECO:0007669"/>
    <property type="project" value="TreeGrafter"/>
</dbReference>
<dbReference type="InterPro" id="IPR000873">
    <property type="entry name" value="AMP-dep_synth/lig_dom"/>
</dbReference>
<evidence type="ECO:0000256" key="5">
    <source>
        <dbReference type="SAM" id="MobiDB-lite"/>
    </source>
</evidence>
<organism evidence="7 8">
    <name type="scientific">Streptosporangium carneum</name>
    <dbReference type="NCBI Taxonomy" id="47481"/>
    <lineage>
        <taxon>Bacteria</taxon>
        <taxon>Bacillati</taxon>
        <taxon>Actinomycetota</taxon>
        <taxon>Actinomycetes</taxon>
        <taxon>Streptosporangiales</taxon>
        <taxon>Streptosporangiaceae</taxon>
        <taxon>Streptosporangium</taxon>
    </lineage>
</organism>
<dbReference type="PIRSF" id="PIRSF001617">
    <property type="entry name" value="Alpha-AR"/>
    <property type="match status" value="1"/>
</dbReference>
<dbReference type="Proteomes" id="UP001143474">
    <property type="component" value="Unassembled WGS sequence"/>
</dbReference>
<dbReference type="GO" id="GO:0008610">
    <property type="term" value="P:lipid biosynthetic process"/>
    <property type="evidence" value="ECO:0007669"/>
    <property type="project" value="UniProtKB-ARBA"/>
</dbReference>
<dbReference type="InterPro" id="IPR025110">
    <property type="entry name" value="AMP-bd_C"/>
</dbReference>
<sequence length="1635" mass="170896">MDRDTLRRLAALRSAERTVPVRDRARPVPLTPSQERLWFLDRAGFDGSTYLLWAGQRLKGPLDAELADTALKTVVARHEALRTGIVETPGGPVQVVHDRIVPQPPAHEGALPTARGRTPCDPPGEADPGPLLPLVDLRDAPPGTAEAVTRALTAAPMDLARPPLLRAALLRLAPDDHVLLLCIHHIVSDGPSTEVVVQELFAAYRALLAGEDPVAALPEAGAQFPDYAVWLADRGTGRSEAARAHWREHLHGAPALLGLPADRPRPATPTLRGDRCVAELEPGLSEALRDLARREQCTLFMVFLAAFAAVLARVCDEDDVVVGTPVANRDLQQLQRSVGMYVNTLALRADLSGDPTLAGLLDQVKETAVAGLEHQMLPFDQVVDLLRVPRDLSYNPVFQAMLVVEPGAPPVWEPAPGLTATGWSLPTPGARFDLTLCVVTGERIGLNLDYAADLFDAATAERLTGHLVTVLTAMAERLATPVWEVDLAPRPADGIRGGTGSRVPEVRGGPDGWADDAPARTGAGRTEAGEAEAGHTGAGASEAGRTEAGHTGAGETEAGKKTEAGHTGAGETESAGRPVHELVAAQAARTPDAPAILSRGRTLTYGELDRRANHLAHLLAGVPVAGRPVGVLVSDVPDAVVAILAALKAGGSYLPLDPAHPPVRLAGVLDETDVPVLLASEGTAVDPALLGHGSRTLLRTGPGVADTPPPVPPARPADLAYTIFTSGSTGRPKGVMITHGTLSRFNRSFVDAHRFGPADRVLMLPPLTFDASVGDLFPALTSGASLALHPEPALLDGPELVRFCAELEVTAVDAPAALWRRWGDDLAGHAVPEDWPVRLMMIGGERASTASARAWARATGGRIELVNHYGPTEATVCATTHHTVEGPEDAAHLPIGLPLDHVRAYVLDRRGRPSPAGTPGELHLGGECLARGYAGQAGLTAARFVPDPHSPTPGARMYRTGDLARLRADGTLEFLGRADGQVKINGYLVEPAEVEAALSEHPEVLDCAVTTRPDAAGHHRLIAYVVTGAGEPGHGGDGMSASSGGDGGGDGRDGTGAGIGDRARTGDGSGGRDAGSPVAGLRRWLRGRLPDYLVPAVFVPLERIPHTAHGKTDLAALPDPADLPGPSSHEPPTGPTETALAEIWERVLDVKRVGRSDNFFTAGGHSLRVAEVIAEIDRSLGVRLPMRALFEAADLAELAELTDAAAAESGAAGTAGAGDDDADLRAEAVLPADVVVRARVSGTGAGEGDAPAARARGAEREPWRSGPPGTVLLTGATGFLGAHLTAELLARTPARLVCLVRADSAAHALRRVRDNLTRHGLDPAVLGDRVTGLPGDLAAPRLGLDDSVLAELAATVDVVCHNGGLVNFAQPYAMLRPANVAGTLEVLRLAAAGGGLPVHHVSTLGVYLGSAYRDLRVTEADPPDDPDGLYGGYNRSKWVADSLVRQARSRGIPVTVHRPARVTGDSRSGVGVPEDYFTRLLVTFAQVGLVPALSYEEDLFPVDLLAAGVASAVAEPPAGQGEDIHYFNPATMGYDRIAEALREHGHPARTVPWEEWRDEVAGRLAAGDDLAIGPFAGVVAGPEPTFPRPLFDCRATHGRLAALGIVCPPADSELLGRYLGALVASGHLPSPQGAS</sequence>
<dbReference type="NCBIfam" id="TIGR01733">
    <property type="entry name" value="AA-adenyl-dom"/>
    <property type="match status" value="1"/>
</dbReference>
<dbReference type="Pfam" id="PF00501">
    <property type="entry name" value="AMP-binding"/>
    <property type="match status" value="1"/>
</dbReference>
<evidence type="ECO:0000256" key="2">
    <source>
        <dbReference type="ARBA" id="ARBA00022450"/>
    </source>
</evidence>
<comment type="caution">
    <text evidence="7">The sequence shown here is derived from an EMBL/GenBank/DDBJ whole genome shotgun (WGS) entry which is preliminary data.</text>
</comment>
<dbReference type="Gene3D" id="3.30.559.10">
    <property type="entry name" value="Chloramphenicol acetyltransferase-like domain"/>
    <property type="match status" value="1"/>
</dbReference>
<dbReference type="InterPro" id="IPR006162">
    <property type="entry name" value="Ppantetheine_attach_site"/>
</dbReference>
<dbReference type="InterPro" id="IPR010071">
    <property type="entry name" value="AA_adenyl_dom"/>
</dbReference>
<reference evidence="7" key="2">
    <citation type="submission" date="2023-01" db="EMBL/GenBank/DDBJ databases">
        <authorList>
            <person name="Sun Q."/>
            <person name="Evtushenko L."/>
        </authorList>
    </citation>
    <scope>NUCLEOTIDE SEQUENCE</scope>
    <source>
        <strain evidence="7">VKM Ac-2007</strain>
    </source>
</reference>
<evidence type="ECO:0000313" key="8">
    <source>
        <dbReference type="Proteomes" id="UP001143474"/>
    </source>
</evidence>
<dbReference type="InterPro" id="IPR045851">
    <property type="entry name" value="AMP-bd_C_sf"/>
</dbReference>
<dbReference type="CDD" id="cd19531">
    <property type="entry name" value="LCL_NRPS-like"/>
    <property type="match status" value="1"/>
</dbReference>
<dbReference type="Gene3D" id="2.30.38.10">
    <property type="entry name" value="Luciferase, Domain 3"/>
    <property type="match status" value="1"/>
</dbReference>
<dbReference type="NCBIfam" id="TIGR01746">
    <property type="entry name" value="Thioester-redct"/>
    <property type="match status" value="1"/>
</dbReference>
<dbReference type="GO" id="GO:0005737">
    <property type="term" value="C:cytoplasm"/>
    <property type="evidence" value="ECO:0007669"/>
    <property type="project" value="TreeGrafter"/>
</dbReference>
<feature type="compositionally biased region" description="Low complexity" evidence="5">
    <location>
        <begin position="534"/>
        <end position="543"/>
    </location>
</feature>
<dbReference type="Gene3D" id="3.30.300.30">
    <property type="match status" value="1"/>
</dbReference>
<dbReference type="InterPro" id="IPR010080">
    <property type="entry name" value="Thioester_reductase-like_dom"/>
</dbReference>
<dbReference type="PANTHER" id="PTHR45527">
    <property type="entry name" value="NONRIBOSOMAL PEPTIDE SYNTHETASE"/>
    <property type="match status" value="1"/>
</dbReference>
<keyword evidence="4" id="KW-0436">Ligase</keyword>
<dbReference type="Gene3D" id="3.40.50.720">
    <property type="entry name" value="NAD(P)-binding Rossmann-like Domain"/>
    <property type="match status" value="1"/>
</dbReference>
<feature type="compositionally biased region" description="Gly residues" evidence="5">
    <location>
        <begin position="1033"/>
        <end position="1059"/>
    </location>
</feature>
<dbReference type="InterPro" id="IPR036736">
    <property type="entry name" value="ACP-like_sf"/>
</dbReference>
<dbReference type="Gene3D" id="1.10.1200.10">
    <property type="entry name" value="ACP-like"/>
    <property type="match status" value="1"/>
</dbReference>
<dbReference type="CDD" id="cd05235">
    <property type="entry name" value="SDR_e1"/>
    <property type="match status" value="1"/>
</dbReference>
<protein>
    <recommendedName>
        <fullName evidence="6">Carrier domain-containing protein</fullName>
    </recommendedName>
</protein>
<dbReference type="Pfam" id="PF00550">
    <property type="entry name" value="PP-binding"/>
    <property type="match status" value="1"/>
</dbReference>
<feature type="compositionally biased region" description="Low complexity" evidence="5">
    <location>
        <begin position="1113"/>
        <end position="1124"/>
    </location>
</feature>
<dbReference type="Pfam" id="PF00668">
    <property type="entry name" value="Condensation"/>
    <property type="match status" value="2"/>
</dbReference>
<dbReference type="SUPFAM" id="SSF51735">
    <property type="entry name" value="NAD(P)-binding Rossmann-fold domains"/>
    <property type="match status" value="1"/>
</dbReference>
<dbReference type="GO" id="GO:0043041">
    <property type="term" value="P:amino acid activation for nonribosomal peptide biosynthetic process"/>
    <property type="evidence" value="ECO:0007669"/>
    <property type="project" value="TreeGrafter"/>
</dbReference>